<dbReference type="Proteomes" id="UP000199361">
    <property type="component" value="Unassembled WGS sequence"/>
</dbReference>
<protein>
    <submittedName>
        <fullName evidence="4">Uncharacterized domain 1-containing protein</fullName>
    </submittedName>
</protein>
<organism evidence="4 5">
    <name type="scientific">Nonomuraea wenchangensis</name>
    <dbReference type="NCBI Taxonomy" id="568860"/>
    <lineage>
        <taxon>Bacteria</taxon>
        <taxon>Bacillati</taxon>
        <taxon>Actinomycetota</taxon>
        <taxon>Actinomycetes</taxon>
        <taxon>Streptosporangiales</taxon>
        <taxon>Streptosporangiaceae</taxon>
        <taxon>Nonomuraea</taxon>
    </lineage>
</organism>
<gene>
    <name evidence="4" type="ORF">SAMN05421811_11924</name>
</gene>
<evidence type="ECO:0000259" key="3">
    <source>
        <dbReference type="Pfam" id="PF03061"/>
    </source>
</evidence>
<comment type="similarity">
    <text evidence="1">Belongs to the thioesterase PaaI family.</text>
</comment>
<dbReference type="PANTHER" id="PTHR21660:SF1">
    <property type="entry name" value="ACYL-COENZYME A THIOESTERASE 13"/>
    <property type="match status" value="1"/>
</dbReference>
<dbReference type="InterPro" id="IPR039298">
    <property type="entry name" value="ACOT13"/>
</dbReference>
<proteinExistence type="inferred from homology"/>
<dbReference type="PANTHER" id="PTHR21660">
    <property type="entry name" value="THIOESTERASE SUPERFAMILY MEMBER-RELATED"/>
    <property type="match status" value="1"/>
</dbReference>
<dbReference type="EMBL" id="FOHX01000019">
    <property type="protein sequence ID" value="SEU41313.1"/>
    <property type="molecule type" value="Genomic_DNA"/>
</dbReference>
<dbReference type="InterPro" id="IPR029069">
    <property type="entry name" value="HotDog_dom_sf"/>
</dbReference>
<evidence type="ECO:0000313" key="4">
    <source>
        <dbReference type="EMBL" id="SEU41313.1"/>
    </source>
</evidence>
<keyword evidence="5" id="KW-1185">Reference proteome</keyword>
<dbReference type="InterPro" id="IPR006683">
    <property type="entry name" value="Thioestr_dom"/>
</dbReference>
<name>A0A1I0LLY9_9ACTN</name>
<dbReference type="SUPFAM" id="SSF54637">
    <property type="entry name" value="Thioesterase/thiol ester dehydrase-isomerase"/>
    <property type="match status" value="1"/>
</dbReference>
<dbReference type="CDD" id="cd03443">
    <property type="entry name" value="PaaI_thioesterase"/>
    <property type="match status" value="1"/>
</dbReference>
<dbReference type="AlphaFoldDB" id="A0A1I0LLY9"/>
<feature type="domain" description="Thioesterase" evidence="3">
    <location>
        <begin position="67"/>
        <end position="139"/>
    </location>
</feature>
<dbReference type="Gene3D" id="3.10.129.10">
    <property type="entry name" value="Hotdog Thioesterase"/>
    <property type="match status" value="1"/>
</dbReference>
<dbReference type="STRING" id="568860.SAMN05421811_11924"/>
<evidence type="ECO:0000313" key="5">
    <source>
        <dbReference type="Proteomes" id="UP000199361"/>
    </source>
</evidence>
<sequence>MTSADLTPQTPAPAGGIVPEALDAILRDNFAPWIQRLGLRVEEAGERRTVLRLPWSDELAREGGGLSGQAMMAAADTATALAVCAARGGFVPMTTVQQSTTFQRPVSGRDVLVDVRITKLGRTLAFAEITLTAEGTAEPAAHATTVYALLG</sequence>
<evidence type="ECO:0000256" key="2">
    <source>
        <dbReference type="ARBA" id="ARBA00022801"/>
    </source>
</evidence>
<dbReference type="RefSeq" id="WP_218156137.1">
    <property type="nucleotide sequence ID" value="NZ_FOHX01000019.1"/>
</dbReference>
<dbReference type="Pfam" id="PF03061">
    <property type="entry name" value="4HBT"/>
    <property type="match status" value="1"/>
</dbReference>
<accession>A0A1I0LLY9</accession>
<keyword evidence="2" id="KW-0378">Hydrolase</keyword>
<evidence type="ECO:0000256" key="1">
    <source>
        <dbReference type="ARBA" id="ARBA00008324"/>
    </source>
</evidence>
<reference evidence="4 5" key="1">
    <citation type="submission" date="2016-10" db="EMBL/GenBank/DDBJ databases">
        <authorList>
            <person name="de Groot N.N."/>
        </authorList>
    </citation>
    <scope>NUCLEOTIDE SEQUENCE [LARGE SCALE GENOMIC DNA]</scope>
    <source>
        <strain evidence="4 5">CGMCC 4.5598</strain>
    </source>
</reference>
<dbReference type="GO" id="GO:0047617">
    <property type="term" value="F:fatty acyl-CoA hydrolase activity"/>
    <property type="evidence" value="ECO:0007669"/>
    <property type="project" value="InterPro"/>
</dbReference>